<dbReference type="EMBL" id="JASPKZ010005674">
    <property type="protein sequence ID" value="KAJ9588519.1"/>
    <property type="molecule type" value="Genomic_DNA"/>
</dbReference>
<feature type="compositionally biased region" description="Acidic residues" evidence="1">
    <location>
        <begin position="192"/>
        <end position="201"/>
    </location>
</feature>
<proteinExistence type="predicted"/>
<reference evidence="3" key="2">
    <citation type="submission" date="2023-05" db="EMBL/GenBank/DDBJ databases">
        <authorList>
            <person name="Fouks B."/>
        </authorList>
    </citation>
    <scope>NUCLEOTIDE SEQUENCE</scope>
    <source>
        <strain evidence="3">Stay&amp;Tobe</strain>
        <tissue evidence="3">Testes</tissue>
    </source>
</reference>
<keyword evidence="2" id="KW-1133">Transmembrane helix</keyword>
<keyword evidence="2" id="KW-0472">Membrane</keyword>
<feature type="region of interest" description="Disordered" evidence="1">
    <location>
        <begin position="187"/>
        <end position="210"/>
    </location>
</feature>
<evidence type="ECO:0000256" key="1">
    <source>
        <dbReference type="SAM" id="MobiDB-lite"/>
    </source>
</evidence>
<organism evidence="3 4">
    <name type="scientific">Diploptera punctata</name>
    <name type="common">Pacific beetle cockroach</name>
    <dbReference type="NCBI Taxonomy" id="6984"/>
    <lineage>
        <taxon>Eukaryota</taxon>
        <taxon>Metazoa</taxon>
        <taxon>Ecdysozoa</taxon>
        <taxon>Arthropoda</taxon>
        <taxon>Hexapoda</taxon>
        <taxon>Insecta</taxon>
        <taxon>Pterygota</taxon>
        <taxon>Neoptera</taxon>
        <taxon>Polyneoptera</taxon>
        <taxon>Dictyoptera</taxon>
        <taxon>Blattodea</taxon>
        <taxon>Blaberoidea</taxon>
        <taxon>Blaberidae</taxon>
        <taxon>Diplopterinae</taxon>
        <taxon>Diploptera</taxon>
    </lineage>
</organism>
<protein>
    <recommendedName>
        <fullName evidence="5">Death domain-containing protein</fullName>
    </recommendedName>
</protein>
<dbReference type="Gene3D" id="1.10.533.10">
    <property type="entry name" value="Death Domain, Fas"/>
    <property type="match status" value="1"/>
</dbReference>
<dbReference type="InterPro" id="IPR011029">
    <property type="entry name" value="DEATH-like_dom_sf"/>
</dbReference>
<evidence type="ECO:0008006" key="5">
    <source>
        <dbReference type="Google" id="ProtNLM"/>
    </source>
</evidence>
<comment type="caution">
    <text evidence="3">The sequence shown here is derived from an EMBL/GenBank/DDBJ whole genome shotgun (WGS) entry which is preliminary data.</text>
</comment>
<name>A0AAD7ZXD2_DIPPU</name>
<feature type="region of interest" description="Disordered" evidence="1">
    <location>
        <begin position="121"/>
        <end position="145"/>
    </location>
</feature>
<feature type="compositionally biased region" description="Acidic residues" evidence="1">
    <location>
        <begin position="135"/>
        <end position="145"/>
    </location>
</feature>
<sequence length="223" mass="25381">MVTLTDGTIDLNLPELEYIADHLKRSECRKLVAVLHDPNFDIVNNIQAAERKIPDDLTCLKLLIHWNSQTNEGRGETHVVLAHRLTQIGREDLAHWLSTTVFHQLSQDLNKSMLSDPFKELAATNDTNQRQDDMSTTEEEDGEDEWLPTDTILCSFSIIISAAVMVLMATIVWLFCKKKMKKRTKLDKSQEGEDIYAEEEEEKHSSASETSIVEFDATAIHLL</sequence>
<reference evidence="3" key="1">
    <citation type="journal article" date="2023" name="IScience">
        <title>Live-bearing cockroach genome reveals convergent evolutionary mechanisms linked to viviparity in insects and beyond.</title>
        <authorList>
            <person name="Fouks B."/>
            <person name="Harrison M.C."/>
            <person name="Mikhailova A.A."/>
            <person name="Marchal E."/>
            <person name="English S."/>
            <person name="Carruthers M."/>
            <person name="Jennings E.C."/>
            <person name="Chiamaka E.L."/>
            <person name="Frigard R.A."/>
            <person name="Pippel M."/>
            <person name="Attardo G.M."/>
            <person name="Benoit J.B."/>
            <person name="Bornberg-Bauer E."/>
            <person name="Tobe S.S."/>
        </authorList>
    </citation>
    <scope>NUCLEOTIDE SEQUENCE</scope>
    <source>
        <strain evidence="3">Stay&amp;Tobe</strain>
    </source>
</reference>
<dbReference type="AlphaFoldDB" id="A0AAD7ZXD2"/>
<gene>
    <name evidence="3" type="ORF">L9F63_018101</name>
</gene>
<evidence type="ECO:0000313" key="4">
    <source>
        <dbReference type="Proteomes" id="UP001233999"/>
    </source>
</evidence>
<keyword evidence="2" id="KW-0812">Transmembrane</keyword>
<keyword evidence="4" id="KW-1185">Reference proteome</keyword>
<evidence type="ECO:0000313" key="3">
    <source>
        <dbReference type="EMBL" id="KAJ9588519.1"/>
    </source>
</evidence>
<evidence type="ECO:0000256" key="2">
    <source>
        <dbReference type="SAM" id="Phobius"/>
    </source>
</evidence>
<accession>A0AAD7ZXD2</accession>
<feature type="transmembrane region" description="Helical" evidence="2">
    <location>
        <begin position="156"/>
        <end position="176"/>
    </location>
</feature>
<dbReference type="Proteomes" id="UP001233999">
    <property type="component" value="Unassembled WGS sequence"/>
</dbReference>